<dbReference type="EMBL" id="FNBD01000005">
    <property type="protein sequence ID" value="SDE91559.1"/>
    <property type="molecule type" value="Genomic_DNA"/>
</dbReference>
<evidence type="ECO:0000313" key="3">
    <source>
        <dbReference type="Proteomes" id="UP000182114"/>
    </source>
</evidence>
<gene>
    <name evidence="2" type="ORF">SAMN04487992_10555</name>
</gene>
<name>A0A1G7GUC9_9FLAO</name>
<evidence type="ECO:0000313" key="2">
    <source>
        <dbReference type="EMBL" id="SDE91559.1"/>
    </source>
</evidence>
<accession>A0A1G7GUC9</accession>
<dbReference type="RefSeq" id="WP_074538246.1">
    <property type="nucleotide sequence ID" value="NZ_FNBD01000005.1"/>
</dbReference>
<keyword evidence="1" id="KW-1133">Transmembrane helix</keyword>
<dbReference type="AlphaFoldDB" id="A0A1G7GUC9"/>
<evidence type="ECO:0000256" key="1">
    <source>
        <dbReference type="SAM" id="Phobius"/>
    </source>
</evidence>
<dbReference type="Pfam" id="PF06170">
    <property type="entry name" value="DUF983"/>
    <property type="match status" value="1"/>
</dbReference>
<dbReference type="InterPro" id="IPR009325">
    <property type="entry name" value="DUF983"/>
</dbReference>
<feature type="transmembrane region" description="Helical" evidence="1">
    <location>
        <begin position="88"/>
        <end position="109"/>
    </location>
</feature>
<keyword evidence="1" id="KW-0812">Transmembrane</keyword>
<feature type="transmembrane region" description="Helical" evidence="1">
    <location>
        <begin position="57"/>
        <end position="82"/>
    </location>
</feature>
<reference evidence="3" key="1">
    <citation type="submission" date="2016-10" db="EMBL/GenBank/DDBJ databases">
        <authorList>
            <person name="Varghese N."/>
            <person name="Submissions S."/>
        </authorList>
    </citation>
    <scope>NUCLEOTIDE SEQUENCE [LARGE SCALE GENOMIC DNA]</scope>
    <source>
        <strain evidence="3">DSM 24729</strain>
    </source>
</reference>
<keyword evidence="1" id="KW-0472">Membrane</keyword>
<proteinExistence type="predicted"/>
<organism evidence="2 3">
    <name type="scientific">Cellulophaga baltica</name>
    <dbReference type="NCBI Taxonomy" id="76594"/>
    <lineage>
        <taxon>Bacteria</taxon>
        <taxon>Pseudomonadati</taxon>
        <taxon>Bacteroidota</taxon>
        <taxon>Flavobacteriia</taxon>
        <taxon>Flavobacteriales</taxon>
        <taxon>Flavobacteriaceae</taxon>
        <taxon>Cellulophaga</taxon>
    </lineage>
</organism>
<evidence type="ECO:0008006" key="4">
    <source>
        <dbReference type="Google" id="ProtNLM"/>
    </source>
</evidence>
<keyword evidence="3" id="KW-1185">Reference proteome</keyword>
<protein>
    <recommendedName>
        <fullName evidence="4">DUF983 domain-containing protein</fullName>
    </recommendedName>
</protein>
<sequence>MNILKGTKIYSILTGSCPVCQEESMYKEANPFKVMSTLKMHERCSHCSTKYKMEPSFFFGAMYVSYPVGIAFASVAFVLSYIVFGIAILPTFFIICAVMLVMLPIILRLSRNIWINFFKHYQKQTNVGA</sequence>
<dbReference type="eggNOG" id="COG5349">
    <property type="taxonomic scope" value="Bacteria"/>
</dbReference>
<dbReference type="Proteomes" id="UP000182114">
    <property type="component" value="Unassembled WGS sequence"/>
</dbReference>